<name>A0A816KAD6_BRANA</name>
<accession>A0A816KAD6</accession>
<feature type="transmembrane region" description="Helical" evidence="1">
    <location>
        <begin position="109"/>
        <end position="134"/>
    </location>
</feature>
<reference evidence="2" key="1">
    <citation type="submission" date="2021-01" db="EMBL/GenBank/DDBJ databases">
        <authorList>
            <consortium name="Genoscope - CEA"/>
            <person name="William W."/>
        </authorList>
    </citation>
    <scope>NUCLEOTIDE SEQUENCE</scope>
</reference>
<protein>
    <submittedName>
        <fullName evidence="2">(rape) hypothetical protein</fullName>
    </submittedName>
</protein>
<dbReference type="EMBL" id="HG994366">
    <property type="protein sequence ID" value="CAF1912827.1"/>
    <property type="molecule type" value="Genomic_DNA"/>
</dbReference>
<proteinExistence type="predicted"/>
<dbReference type="AlphaFoldDB" id="A0A816KAD6"/>
<keyword evidence="1" id="KW-0812">Transmembrane</keyword>
<evidence type="ECO:0000256" key="1">
    <source>
        <dbReference type="SAM" id="Phobius"/>
    </source>
</evidence>
<keyword evidence="1" id="KW-1133">Transmembrane helix</keyword>
<gene>
    <name evidence="2" type="ORF">DARMORV10_C02P34070.1</name>
</gene>
<evidence type="ECO:0000313" key="2">
    <source>
        <dbReference type="EMBL" id="CAF1912827.1"/>
    </source>
</evidence>
<keyword evidence="1" id="KW-0472">Membrane</keyword>
<sequence>MSLLSSYELKIHQIGFSDGVRRGEFRLQQPQQPVQFCLCCGVELKGLLLPEARRLVSGEGLSFVQRRRQCSYVGACTELLVVVWLSELGGCGSDMSSMAWSTIPLAVTLHLYVLLMFLVQCCALATLLVVLSFVSIAPFDLVSFSSEFNHRAQGRSAQVLLVEARRRMVDSIGSVGEACVVET</sequence>
<dbReference type="Proteomes" id="UP001295469">
    <property type="component" value="Chromosome C02"/>
</dbReference>
<organism evidence="2">
    <name type="scientific">Brassica napus</name>
    <name type="common">Rape</name>
    <dbReference type="NCBI Taxonomy" id="3708"/>
    <lineage>
        <taxon>Eukaryota</taxon>
        <taxon>Viridiplantae</taxon>
        <taxon>Streptophyta</taxon>
        <taxon>Embryophyta</taxon>
        <taxon>Tracheophyta</taxon>
        <taxon>Spermatophyta</taxon>
        <taxon>Magnoliopsida</taxon>
        <taxon>eudicotyledons</taxon>
        <taxon>Gunneridae</taxon>
        <taxon>Pentapetalae</taxon>
        <taxon>rosids</taxon>
        <taxon>malvids</taxon>
        <taxon>Brassicales</taxon>
        <taxon>Brassicaceae</taxon>
        <taxon>Brassiceae</taxon>
        <taxon>Brassica</taxon>
    </lineage>
</organism>